<evidence type="ECO:0000313" key="3">
    <source>
        <dbReference type="Proteomes" id="UP000663852"/>
    </source>
</evidence>
<comment type="caution">
    <text evidence="2">The sequence shown here is derived from an EMBL/GenBank/DDBJ whole genome shotgun (WGS) entry which is preliminary data.</text>
</comment>
<dbReference type="InterPro" id="IPR011029">
    <property type="entry name" value="DEATH-like_dom_sf"/>
</dbReference>
<protein>
    <recommendedName>
        <fullName evidence="1">Death domain-containing protein</fullName>
    </recommendedName>
</protein>
<gene>
    <name evidence="2" type="ORF">EDS130_LOCUS20039</name>
</gene>
<dbReference type="AlphaFoldDB" id="A0A814P8T6"/>
<proteinExistence type="predicted"/>
<dbReference type="Pfam" id="PF00531">
    <property type="entry name" value="Death"/>
    <property type="match status" value="1"/>
</dbReference>
<dbReference type="Proteomes" id="UP000663852">
    <property type="component" value="Unassembled WGS sequence"/>
</dbReference>
<feature type="domain" description="Death" evidence="1">
    <location>
        <begin position="272"/>
        <end position="331"/>
    </location>
</feature>
<dbReference type="PROSITE" id="PS50017">
    <property type="entry name" value="DEATH_DOMAIN"/>
    <property type="match status" value="1"/>
</dbReference>
<evidence type="ECO:0000313" key="2">
    <source>
        <dbReference type="EMBL" id="CAF1102027.1"/>
    </source>
</evidence>
<dbReference type="InterPro" id="IPR000488">
    <property type="entry name" value="Death_dom"/>
</dbReference>
<dbReference type="EMBL" id="CAJNOJ010000098">
    <property type="protein sequence ID" value="CAF1102027.1"/>
    <property type="molecule type" value="Genomic_DNA"/>
</dbReference>
<name>A0A814P8T6_ADIRI</name>
<reference evidence="2" key="1">
    <citation type="submission" date="2021-02" db="EMBL/GenBank/DDBJ databases">
        <authorList>
            <person name="Nowell W R."/>
        </authorList>
    </citation>
    <scope>NUCLEOTIDE SEQUENCE</scope>
</reference>
<organism evidence="2 3">
    <name type="scientific">Adineta ricciae</name>
    <name type="common">Rotifer</name>
    <dbReference type="NCBI Taxonomy" id="249248"/>
    <lineage>
        <taxon>Eukaryota</taxon>
        <taxon>Metazoa</taxon>
        <taxon>Spiralia</taxon>
        <taxon>Gnathifera</taxon>
        <taxon>Rotifera</taxon>
        <taxon>Eurotatoria</taxon>
        <taxon>Bdelloidea</taxon>
        <taxon>Adinetida</taxon>
        <taxon>Adinetidae</taxon>
        <taxon>Adineta</taxon>
    </lineage>
</organism>
<dbReference type="OrthoDB" id="1394818at2759"/>
<dbReference type="Gene3D" id="1.10.533.10">
    <property type="entry name" value="Death Domain, Fas"/>
    <property type="match status" value="1"/>
</dbReference>
<dbReference type="CDD" id="cd01670">
    <property type="entry name" value="Death"/>
    <property type="match status" value="1"/>
</dbReference>
<evidence type="ECO:0000259" key="1">
    <source>
        <dbReference type="PROSITE" id="PS50017"/>
    </source>
</evidence>
<dbReference type="GO" id="GO:0007165">
    <property type="term" value="P:signal transduction"/>
    <property type="evidence" value="ECO:0007669"/>
    <property type="project" value="InterPro"/>
</dbReference>
<accession>A0A814P8T6</accession>
<dbReference type="SUPFAM" id="SSF47986">
    <property type="entry name" value="DEATH domain"/>
    <property type="match status" value="1"/>
</dbReference>
<sequence>MSDGKQIVIIHFHVTLQTKSIESDLLACTWFALLTMAAYHQGLKRLYPDGDEDDFFSRKRIKQCSIQYTKKILKKKDRRKEYHCQVYLKLYPTTCKCTLDVIVNSTNEIISDNQSILLARSRLGKVIKPGVVRVRLVSSLFTADTDVHEDPSLTKLEIVKKEHSNHSFDKQFALQLKNNQIGPGVIGKLFLESLDPSNGSYNNESPIYELNLSLSSEYQIVPASFPQKDAHTETCGCILSSDESCLIISDQCNLKLSDTKLIHRLAEPIRCQWKTIGRELAPCFSEVDLLDIHEKYFLADGNHECAYQLLREWYIRKPHQADVRFLMTKFKLTFDAIVKIHDEIRKLLTCK</sequence>